<protein>
    <submittedName>
        <fullName evidence="2">Uncharacterized protein</fullName>
    </submittedName>
</protein>
<evidence type="ECO:0000256" key="1">
    <source>
        <dbReference type="SAM" id="MobiDB-lite"/>
    </source>
</evidence>
<evidence type="ECO:0000313" key="3">
    <source>
        <dbReference type="Proteomes" id="UP001165060"/>
    </source>
</evidence>
<reference evidence="2 3" key="1">
    <citation type="journal article" date="2023" name="Commun. Biol.">
        <title>Genome analysis of Parmales, the sister group of diatoms, reveals the evolutionary specialization of diatoms from phago-mixotrophs to photoautotrophs.</title>
        <authorList>
            <person name="Ban H."/>
            <person name="Sato S."/>
            <person name="Yoshikawa S."/>
            <person name="Yamada K."/>
            <person name="Nakamura Y."/>
            <person name="Ichinomiya M."/>
            <person name="Sato N."/>
            <person name="Blanc-Mathieu R."/>
            <person name="Endo H."/>
            <person name="Kuwata A."/>
            <person name="Ogata H."/>
        </authorList>
    </citation>
    <scope>NUCLEOTIDE SEQUENCE [LARGE SCALE GENOMIC DNA]</scope>
</reference>
<feature type="region of interest" description="Disordered" evidence="1">
    <location>
        <begin position="360"/>
        <end position="384"/>
    </location>
</feature>
<feature type="non-terminal residue" evidence="2">
    <location>
        <position position="525"/>
    </location>
</feature>
<gene>
    <name evidence="2" type="ORF">TeGR_g7714</name>
</gene>
<proteinExistence type="predicted"/>
<accession>A0ABQ6MTU8</accession>
<feature type="region of interest" description="Disordered" evidence="1">
    <location>
        <begin position="409"/>
        <end position="437"/>
    </location>
</feature>
<feature type="compositionally biased region" description="Basic residues" evidence="1">
    <location>
        <begin position="48"/>
        <end position="73"/>
    </location>
</feature>
<sequence length="525" mass="58807">MDHSDEPDAANLLDSYTPPLHEEDGSSPTKNIAKPDRRESRSKLSVHSAHRKRHHHHHHRHHKHHHHHKSHHHDKTEEDSAPAELTPEQLAAEQKEKERLDWVKSYVQERMSKPPTAVVQNLLHKNVERAIADFDDAPSGPSTPNVTKKLGTHGLNPADADSTAMGPTGMRSKLRSRRAQSGVRCPSCGTVGYYRINCPKCAPVTVDVVKDEWRPVTPEHVLLERARKEYDEDPQRMVEAVEFKKAASVKTTTGLGNQSWFWRKDDTVWQWDDELLPDKYDPSEAGLPFDIGNTNADCPDTSAVMAYFNQSSNRGVSHQNTLVPGKLKNVQDSDVKKEDVTAGASQASLASALANTMGGSYVAKPSEQDLRDREGRSDKEKFKDVNSRLSNGAYLWDADTLHQKSVASSGAGTQSLGAPSLDSTASLGLLPEGSNVNQPERTRAEQNLHHVLHRLVAVVKTELSTLVPDFARSMLQPPTNRVHKTFYTDEVFKEHKGYFKKRMVKEESMVHNHQFVGNYRPPDKL</sequence>
<comment type="caution">
    <text evidence="2">The sequence shown here is derived from an EMBL/GenBank/DDBJ whole genome shotgun (WGS) entry which is preliminary data.</text>
</comment>
<name>A0ABQ6MTU8_9STRA</name>
<dbReference type="Proteomes" id="UP001165060">
    <property type="component" value="Unassembled WGS sequence"/>
</dbReference>
<feature type="region of interest" description="Disordered" evidence="1">
    <location>
        <begin position="1"/>
        <end position="84"/>
    </location>
</feature>
<feature type="region of interest" description="Disordered" evidence="1">
    <location>
        <begin position="147"/>
        <end position="181"/>
    </location>
</feature>
<feature type="compositionally biased region" description="Polar residues" evidence="1">
    <location>
        <begin position="409"/>
        <end position="426"/>
    </location>
</feature>
<evidence type="ECO:0000313" key="2">
    <source>
        <dbReference type="EMBL" id="GMI33060.1"/>
    </source>
</evidence>
<feature type="compositionally biased region" description="Basic and acidic residues" evidence="1">
    <location>
        <begin position="33"/>
        <end position="42"/>
    </location>
</feature>
<keyword evidence="3" id="KW-1185">Reference proteome</keyword>
<organism evidence="2 3">
    <name type="scientific">Tetraparma gracilis</name>
    <dbReference type="NCBI Taxonomy" id="2962635"/>
    <lineage>
        <taxon>Eukaryota</taxon>
        <taxon>Sar</taxon>
        <taxon>Stramenopiles</taxon>
        <taxon>Ochrophyta</taxon>
        <taxon>Bolidophyceae</taxon>
        <taxon>Parmales</taxon>
        <taxon>Triparmaceae</taxon>
        <taxon>Tetraparma</taxon>
    </lineage>
</organism>
<dbReference type="EMBL" id="BRYB01001759">
    <property type="protein sequence ID" value="GMI33060.1"/>
    <property type="molecule type" value="Genomic_DNA"/>
</dbReference>
<feature type="compositionally biased region" description="Basic and acidic residues" evidence="1">
    <location>
        <begin position="366"/>
        <end position="384"/>
    </location>
</feature>